<dbReference type="PANTHER" id="PTHR22981">
    <property type="entry name" value="3-HYDROXYISOBUTYRATE DEHYDROGENASE-RELATED"/>
    <property type="match status" value="1"/>
</dbReference>
<name>A0AAJ1F915_9HYPH</name>
<dbReference type="Pfam" id="PF14833">
    <property type="entry name" value="NAD_binding_11"/>
    <property type="match status" value="1"/>
</dbReference>
<comment type="caution">
    <text evidence="6">The sequence shown here is derived from an EMBL/GenBank/DDBJ whole genome shotgun (WGS) entry which is preliminary data.</text>
</comment>
<dbReference type="RefSeq" id="WP_250913088.1">
    <property type="nucleotide sequence ID" value="NZ_JAMXLX010000010.1"/>
</dbReference>
<dbReference type="PIRSF" id="PIRSF000103">
    <property type="entry name" value="HIBADH"/>
    <property type="match status" value="1"/>
</dbReference>
<sequence>MRPLQRGHQRCGHPRGQWLVFRLNSGPRQQESEMSEIGFIGLGNMGRPMAERIIGAGYKLVVNDRVDAAVAALTDAGADAAATIPELTARAETLFLSLPTPEVVLAVGRSIAENPGIVKRVVDLSTTGPKAEMDLAEILSAAGIALVDSPVSGGVAGATKGSLALMAAGPSADFAVVEPMLLSLGKVIRVAEEPGKAQVMKLINNICSAAALAITSEAMVMGAKAGLDADVMIEVLNAGSGRTSASVDKIPRFVLPRGFDFGFAIALSLKDIRLCLEEADRLGVPMLVGNAVRMLFSITKADCGPSADMTAIIRPLEKWADTEVRGKAAGA</sequence>
<protein>
    <submittedName>
        <fullName evidence="6">NAD(P)-dependent oxidoreductase</fullName>
    </submittedName>
</protein>
<gene>
    <name evidence="6" type="ORF">NBH21_22770</name>
</gene>
<dbReference type="InterPro" id="IPR036291">
    <property type="entry name" value="NAD(P)-bd_dom_sf"/>
</dbReference>
<dbReference type="GO" id="GO:0016616">
    <property type="term" value="F:oxidoreductase activity, acting on the CH-OH group of donors, NAD or NADP as acceptor"/>
    <property type="evidence" value="ECO:0007669"/>
    <property type="project" value="TreeGrafter"/>
</dbReference>
<organism evidence="6 7">
    <name type="scientific">Ciceribacter sichuanensis</name>
    <dbReference type="NCBI Taxonomy" id="2949647"/>
    <lineage>
        <taxon>Bacteria</taxon>
        <taxon>Pseudomonadati</taxon>
        <taxon>Pseudomonadota</taxon>
        <taxon>Alphaproteobacteria</taxon>
        <taxon>Hyphomicrobiales</taxon>
        <taxon>Rhizobiaceae</taxon>
        <taxon>Ciceribacter</taxon>
    </lineage>
</organism>
<keyword evidence="2" id="KW-0520">NAD</keyword>
<dbReference type="Gene3D" id="3.40.50.720">
    <property type="entry name" value="NAD(P)-binding Rossmann-like Domain"/>
    <property type="match status" value="1"/>
</dbReference>
<evidence type="ECO:0000313" key="6">
    <source>
        <dbReference type="EMBL" id="MCO5959602.1"/>
    </source>
</evidence>
<reference evidence="6" key="1">
    <citation type="submission" date="2022-06" db="EMBL/GenBank/DDBJ databases">
        <authorList>
            <person name="Sun Q."/>
        </authorList>
    </citation>
    <scope>NUCLEOTIDE SEQUENCE</scope>
    <source>
        <strain evidence="6">S101</strain>
    </source>
</reference>
<feature type="domain" description="3-hydroxyisobutyrate dehydrogenase-like NAD-binding" evidence="5">
    <location>
        <begin position="195"/>
        <end position="316"/>
    </location>
</feature>
<dbReference type="InterPro" id="IPR013328">
    <property type="entry name" value="6PGD_dom2"/>
</dbReference>
<evidence type="ECO:0000256" key="3">
    <source>
        <dbReference type="PIRSR" id="PIRSR000103-1"/>
    </source>
</evidence>
<dbReference type="Gene3D" id="1.10.1040.10">
    <property type="entry name" value="N-(1-d-carboxylethyl)-l-norvaline Dehydrogenase, domain 2"/>
    <property type="match status" value="1"/>
</dbReference>
<evidence type="ECO:0000256" key="2">
    <source>
        <dbReference type="ARBA" id="ARBA00023027"/>
    </source>
</evidence>
<dbReference type="AlphaFoldDB" id="A0AAJ1F915"/>
<dbReference type="InterPro" id="IPR029154">
    <property type="entry name" value="HIBADH-like_NADP-bd"/>
</dbReference>
<dbReference type="GO" id="GO:0051287">
    <property type="term" value="F:NAD binding"/>
    <property type="evidence" value="ECO:0007669"/>
    <property type="project" value="InterPro"/>
</dbReference>
<feature type="domain" description="6-phosphogluconate dehydrogenase NADP-binding" evidence="4">
    <location>
        <begin position="36"/>
        <end position="188"/>
    </location>
</feature>
<dbReference type="GO" id="GO:0016054">
    <property type="term" value="P:organic acid catabolic process"/>
    <property type="evidence" value="ECO:0007669"/>
    <property type="project" value="UniProtKB-ARBA"/>
</dbReference>
<proteinExistence type="predicted"/>
<dbReference type="Proteomes" id="UP001155380">
    <property type="component" value="Unassembled WGS sequence"/>
</dbReference>
<accession>A0AAJ1F915</accession>
<dbReference type="PANTHER" id="PTHR22981:SF7">
    <property type="entry name" value="3-HYDROXYISOBUTYRATE DEHYDROGENASE, MITOCHONDRIAL"/>
    <property type="match status" value="1"/>
</dbReference>
<dbReference type="InterPro" id="IPR008927">
    <property type="entry name" value="6-PGluconate_DH-like_C_sf"/>
</dbReference>
<keyword evidence="1" id="KW-0560">Oxidoreductase</keyword>
<dbReference type="SUPFAM" id="SSF51735">
    <property type="entry name" value="NAD(P)-binding Rossmann-fold domains"/>
    <property type="match status" value="1"/>
</dbReference>
<evidence type="ECO:0000313" key="7">
    <source>
        <dbReference type="Proteomes" id="UP001155380"/>
    </source>
</evidence>
<dbReference type="InterPro" id="IPR015815">
    <property type="entry name" value="HIBADH-related"/>
</dbReference>
<dbReference type="GO" id="GO:0050661">
    <property type="term" value="F:NADP binding"/>
    <property type="evidence" value="ECO:0007669"/>
    <property type="project" value="InterPro"/>
</dbReference>
<feature type="active site" evidence="3">
    <location>
        <position position="201"/>
    </location>
</feature>
<dbReference type="SUPFAM" id="SSF48179">
    <property type="entry name" value="6-phosphogluconate dehydrogenase C-terminal domain-like"/>
    <property type="match status" value="1"/>
</dbReference>
<dbReference type="EMBL" id="JAMXLX010000010">
    <property type="protein sequence ID" value="MCO5959602.1"/>
    <property type="molecule type" value="Genomic_DNA"/>
</dbReference>
<dbReference type="PROSITE" id="PS00895">
    <property type="entry name" value="3_HYDROXYISOBUT_DH"/>
    <property type="match status" value="1"/>
</dbReference>
<evidence type="ECO:0000256" key="1">
    <source>
        <dbReference type="ARBA" id="ARBA00023002"/>
    </source>
</evidence>
<dbReference type="InterPro" id="IPR002204">
    <property type="entry name" value="3-OH-isobutyrate_DH-rel_CS"/>
</dbReference>
<evidence type="ECO:0000259" key="5">
    <source>
        <dbReference type="Pfam" id="PF14833"/>
    </source>
</evidence>
<dbReference type="Pfam" id="PF03446">
    <property type="entry name" value="NAD_binding_2"/>
    <property type="match status" value="1"/>
</dbReference>
<evidence type="ECO:0000259" key="4">
    <source>
        <dbReference type="Pfam" id="PF03446"/>
    </source>
</evidence>
<dbReference type="InterPro" id="IPR006115">
    <property type="entry name" value="6PGDH_NADP-bd"/>
</dbReference>